<feature type="region of interest" description="Disordered" evidence="7">
    <location>
        <begin position="45"/>
        <end position="92"/>
    </location>
</feature>
<keyword evidence="5" id="KW-0690">Ribosome biogenesis</keyword>
<feature type="region of interest" description="Disordered" evidence="7">
    <location>
        <begin position="154"/>
        <end position="235"/>
    </location>
</feature>
<dbReference type="Pfam" id="PF07767">
    <property type="entry name" value="Nop53"/>
    <property type="match status" value="1"/>
</dbReference>
<protein>
    <recommendedName>
        <fullName evidence="4">Ribosome biogenesis protein NOP53</fullName>
    </recommendedName>
</protein>
<evidence type="ECO:0000256" key="3">
    <source>
        <dbReference type="ARBA" id="ARBA00008838"/>
    </source>
</evidence>
<keyword evidence="6" id="KW-0539">Nucleus</keyword>
<name>A0A6B2L5U0_9EUKA</name>
<dbReference type="GO" id="GO:0000027">
    <property type="term" value="P:ribosomal large subunit assembly"/>
    <property type="evidence" value="ECO:0007669"/>
    <property type="project" value="TreeGrafter"/>
</dbReference>
<comment type="subcellular location">
    <subcellularLocation>
        <location evidence="1">Nucleus</location>
        <location evidence="1">Nucleolus</location>
    </subcellularLocation>
    <subcellularLocation>
        <location evidence="2">Nucleus</location>
        <location evidence="2">Nucleoplasm</location>
    </subcellularLocation>
</comment>
<organism evidence="8">
    <name type="scientific">Arcella intermedia</name>
    <dbReference type="NCBI Taxonomy" id="1963864"/>
    <lineage>
        <taxon>Eukaryota</taxon>
        <taxon>Amoebozoa</taxon>
        <taxon>Tubulinea</taxon>
        <taxon>Elardia</taxon>
        <taxon>Arcellinida</taxon>
        <taxon>Sphaerothecina</taxon>
        <taxon>Arcellidae</taxon>
        <taxon>Arcella</taxon>
    </lineage>
</organism>
<reference evidence="8" key="1">
    <citation type="journal article" date="2020" name="J. Eukaryot. Microbiol.">
        <title>De novo Sequencing, Assembly and Annotation of the Transcriptome for the Free-Living Testate Amoeba Arcella intermedia.</title>
        <authorList>
            <person name="Ribeiro G.M."/>
            <person name="Porfirio-Sousa A.L."/>
            <person name="Maurer-Alcala X.X."/>
            <person name="Katz L.A."/>
            <person name="Lahr D.J.G."/>
        </authorList>
    </citation>
    <scope>NUCLEOTIDE SEQUENCE</scope>
</reference>
<evidence type="ECO:0000256" key="2">
    <source>
        <dbReference type="ARBA" id="ARBA00004642"/>
    </source>
</evidence>
<dbReference type="InterPro" id="IPR011687">
    <property type="entry name" value="Nop53/GLTSCR2"/>
</dbReference>
<feature type="compositionally biased region" description="Pro residues" evidence="7">
    <location>
        <begin position="66"/>
        <end position="76"/>
    </location>
</feature>
<dbReference type="GO" id="GO:0006364">
    <property type="term" value="P:rRNA processing"/>
    <property type="evidence" value="ECO:0007669"/>
    <property type="project" value="TreeGrafter"/>
</dbReference>
<sequence length="367" mass="42900">MARSKKLSYQLACDPFPHVQPTRLATKPKTTDSLIAKQKAKFIAMAKGKSKAKPTPTPDGTTPSEPSQPNPKPSQPKAPFFDLWDQKEEDPHQLLKSKFPGVPVEYLEPKVPIKAPEKKVPSFLPAVEVPHPGASYNPLPQAYNNLLKEALEEEKRHREEYNRVLSSLKSEQRKEWGRESDPFPAEKGDEDEEEESDGEGIRIPGKREYQPHDPHKTQSEINKAKRKKQTIRDLKLKEKQKEARKRWELIDQFQKELEEEGEVEKAKKLLKEKRKLEKMFEPRKLGSEKFEKPDVEVLLPEQLPKTLRHIRCISSDPLRDRFVSFQKRNIIESRSKKLKWSRYKPKFVEKYSYKAFSKEQELKYKDL</sequence>
<evidence type="ECO:0000256" key="5">
    <source>
        <dbReference type="ARBA" id="ARBA00022517"/>
    </source>
</evidence>
<proteinExistence type="inferred from homology"/>
<evidence type="ECO:0000256" key="4">
    <source>
        <dbReference type="ARBA" id="ARBA00018339"/>
    </source>
</evidence>
<dbReference type="EMBL" id="GIBP01003365">
    <property type="protein sequence ID" value="NDV32334.1"/>
    <property type="molecule type" value="Transcribed_RNA"/>
</dbReference>
<dbReference type="GO" id="GO:0008097">
    <property type="term" value="F:5S rRNA binding"/>
    <property type="evidence" value="ECO:0007669"/>
    <property type="project" value="TreeGrafter"/>
</dbReference>
<evidence type="ECO:0000256" key="1">
    <source>
        <dbReference type="ARBA" id="ARBA00004604"/>
    </source>
</evidence>
<dbReference type="PANTHER" id="PTHR14211:SF7">
    <property type="entry name" value="RIBOSOME BIOGENESIS PROTEIN NOP53"/>
    <property type="match status" value="1"/>
</dbReference>
<dbReference type="PANTHER" id="PTHR14211">
    <property type="entry name" value="GLIOMA SUPPRESSOR CANDIDATE REGION GENE 2"/>
    <property type="match status" value="1"/>
</dbReference>
<dbReference type="GO" id="GO:0005730">
    <property type="term" value="C:nucleolus"/>
    <property type="evidence" value="ECO:0007669"/>
    <property type="project" value="UniProtKB-SubCell"/>
</dbReference>
<comment type="similarity">
    <text evidence="3">Belongs to the NOP53 family.</text>
</comment>
<evidence type="ECO:0000256" key="7">
    <source>
        <dbReference type="SAM" id="MobiDB-lite"/>
    </source>
</evidence>
<dbReference type="PIRSF" id="PIRSF017302">
    <property type="entry name" value="Gltscr2"/>
    <property type="match status" value="1"/>
</dbReference>
<evidence type="ECO:0000256" key="6">
    <source>
        <dbReference type="ARBA" id="ARBA00023242"/>
    </source>
</evidence>
<feature type="compositionally biased region" description="Basic and acidic residues" evidence="7">
    <location>
        <begin position="205"/>
        <end position="218"/>
    </location>
</feature>
<dbReference type="GO" id="GO:0005654">
    <property type="term" value="C:nucleoplasm"/>
    <property type="evidence" value="ECO:0007669"/>
    <property type="project" value="UniProtKB-SubCell"/>
</dbReference>
<feature type="compositionally biased region" description="Basic and acidic residues" evidence="7">
    <location>
        <begin position="170"/>
        <end position="187"/>
    </location>
</feature>
<feature type="compositionally biased region" description="Acidic residues" evidence="7">
    <location>
        <begin position="188"/>
        <end position="198"/>
    </location>
</feature>
<accession>A0A6B2L5U0</accession>
<evidence type="ECO:0000313" key="8">
    <source>
        <dbReference type="EMBL" id="NDV32334.1"/>
    </source>
</evidence>
<dbReference type="AlphaFoldDB" id="A0A6B2L5U0"/>